<gene>
    <name evidence="1" type="ORF">E2C01_031458</name>
</gene>
<evidence type="ECO:0000313" key="2">
    <source>
        <dbReference type="Proteomes" id="UP000324222"/>
    </source>
</evidence>
<name>A0A5B7EUK7_PORTR</name>
<accession>A0A5B7EUK7</accession>
<dbReference type="EMBL" id="VSRR010003935">
    <property type="protein sequence ID" value="MPC37962.1"/>
    <property type="molecule type" value="Genomic_DNA"/>
</dbReference>
<organism evidence="1 2">
    <name type="scientific">Portunus trituberculatus</name>
    <name type="common">Swimming crab</name>
    <name type="synonym">Neptunus trituberculatus</name>
    <dbReference type="NCBI Taxonomy" id="210409"/>
    <lineage>
        <taxon>Eukaryota</taxon>
        <taxon>Metazoa</taxon>
        <taxon>Ecdysozoa</taxon>
        <taxon>Arthropoda</taxon>
        <taxon>Crustacea</taxon>
        <taxon>Multicrustacea</taxon>
        <taxon>Malacostraca</taxon>
        <taxon>Eumalacostraca</taxon>
        <taxon>Eucarida</taxon>
        <taxon>Decapoda</taxon>
        <taxon>Pleocyemata</taxon>
        <taxon>Brachyura</taxon>
        <taxon>Eubrachyura</taxon>
        <taxon>Portunoidea</taxon>
        <taxon>Portunidae</taxon>
        <taxon>Portuninae</taxon>
        <taxon>Portunus</taxon>
    </lineage>
</organism>
<dbReference type="AlphaFoldDB" id="A0A5B7EUK7"/>
<evidence type="ECO:0000313" key="1">
    <source>
        <dbReference type="EMBL" id="MPC37962.1"/>
    </source>
</evidence>
<comment type="caution">
    <text evidence="1">The sequence shown here is derived from an EMBL/GenBank/DDBJ whole genome shotgun (WGS) entry which is preliminary data.</text>
</comment>
<keyword evidence="2" id="KW-1185">Reference proteome</keyword>
<proteinExistence type="predicted"/>
<protein>
    <submittedName>
        <fullName evidence="1">Uncharacterized protein</fullName>
    </submittedName>
</protein>
<reference evidence="1 2" key="1">
    <citation type="submission" date="2019-05" db="EMBL/GenBank/DDBJ databases">
        <title>Another draft genome of Portunus trituberculatus and its Hox gene families provides insights of decapod evolution.</title>
        <authorList>
            <person name="Jeong J.-H."/>
            <person name="Song I."/>
            <person name="Kim S."/>
            <person name="Choi T."/>
            <person name="Kim D."/>
            <person name="Ryu S."/>
            <person name="Kim W."/>
        </authorList>
    </citation>
    <scope>NUCLEOTIDE SEQUENCE [LARGE SCALE GENOMIC DNA]</scope>
    <source>
        <tissue evidence="1">Muscle</tissue>
    </source>
</reference>
<sequence>MFTQNTCLIFTKPSQQVVLRDSLEIALAKALLDPSTAHRKLAKMGTFLTDIPPNWASFDISAEVIFRCQFINCLD</sequence>
<dbReference type="Proteomes" id="UP000324222">
    <property type="component" value="Unassembled WGS sequence"/>
</dbReference>